<name>A0A1F7WC24_9BACT</name>
<dbReference type="Proteomes" id="UP000176988">
    <property type="component" value="Unassembled WGS sequence"/>
</dbReference>
<dbReference type="GO" id="GO:0071555">
    <property type="term" value="P:cell wall organization"/>
    <property type="evidence" value="ECO:0007669"/>
    <property type="project" value="UniProtKB-KW"/>
</dbReference>
<dbReference type="InterPro" id="IPR011761">
    <property type="entry name" value="ATP-grasp"/>
</dbReference>
<comment type="caution">
    <text evidence="6">The sequence shown here is derived from an EMBL/GenBank/DDBJ whole genome shotgun (WGS) entry which is preliminary data.</text>
</comment>
<evidence type="ECO:0000313" key="6">
    <source>
        <dbReference type="EMBL" id="OGM00366.1"/>
    </source>
</evidence>
<protein>
    <recommendedName>
        <fullName evidence="5">ATP-grasp domain-containing protein</fullName>
    </recommendedName>
</protein>
<evidence type="ECO:0000256" key="3">
    <source>
        <dbReference type="ARBA" id="ARBA00023316"/>
    </source>
</evidence>
<feature type="domain" description="ATP-grasp" evidence="5">
    <location>
        <begin position="31"/>
        <end position="75"/>
    </location>
</feature>
<sequence length="92" mass="10405">MPKKSLLLLYGGKSSEHEVSVRSAISIAKTLNPKSDELYLNEINTMPGFTQFSMFPKLLAASGIHYQTLLDRLIRTAEERSYTTSNLKRELN</sequence>
<evidence type="ECO:0000256" key="1">
    <source>
        <dbReference type="ARBA" id="ARBA00010871"/>
    </source>
</evidence>
<dbReference type="GO" id="GO:0005524">
    <property type="term" value="F:ATP binding"/>
    <property type="evidence" value="ECO:0007669"/>
    <property type="project" value="UniProtKB-UniRule"/>
</dbReference>
<dbReference type="EMBL" id="MGFG01000032">
    <property type="protein sequence ID" value="OGM00366.1"/>
    <property type="molecule type" value="Genomic_DNA"/>
</dbReference>
<dbReference type="GO" id="GO:0008716">
    <property type="term" value="F:D-alanine-D-alanine ligase activity"/>
    <property type="evidence" value="ECO:0007669"/>
    <property type="project" value="InterPro"/>
</dbReference>
<keyword evidence="4" id="KW-0067">ATP-binding</keyword>
<dbReference type="SUPFAM" id="SSF52440">
    <property type="entry name" value="PreATP-grasp domain"/>
    <property type="match status" value="1"/>
</dbReference>
<evidence type="ECO:0000256" key="4">
    <source>
        <dbReference type="PROSITE-ProRule" id="PRU00409"/>
    </source>
</evidence>
<accession>A0A1F7WC24</accession>
<gene>
    <name evidence="6" type="ORF">A2480_03895</name>
</gene>
<evidence type="ECO:0000259" key="5">
    <source>
        <dbReference type="PROSITE" id="PS50975"/>
    </source>
</evidence>
<keyword evidence="2" id="KW-0436">Ligase</keyword>
<dbReference type="PANTHER" id="PTHR23132:SF25">
    <property type="entry name" value="D-ALANINE--D-ALANINE LIGASE A"/>
    <property type="match status" value="1"/>
</dbReference>
<dbReference type="STRING" id="1802424.A2480_03895"/>
<dbReference type="Gene3D" id="3.30.470.20">
    <property type="entry name" value="ATP-grasp fold, B domain"/>
    <property type="match status" value="1"/>
</dbReference>
<dbReference type="Pfam" id="PF07478">
    <property type="entry name" value="Dala_Dala_lig_C"/>
    <property type="match status" value="1"/>
</dbReference>
<dbReference type="GO" id="GO:0005829">
    <property type="term" value="C:cytosol"/>
    <property type="evidence" value="ECO:0007669"/>
    <property type="project" value="TreeGrafter"/>
</dbReference>
<dbReference type="InterPro" id="IPR011095">
    <property type="entry name" value="Dala_Dala_lig_C"/>
</dbReference>
<comment type="similarity">
    <text evidence="1">Belongs to the D-alanine--D-alanine ligase family.</text>
</comment>
<keyword evidence="3" id="KW-0961">Cell wall biogenesis/degradation</keyword>
<dbReference type="GO" id="GO:0009252">
    <property type="term" value="P:peptidoglycan biosynthetic process"/>
    <property type="evidence" value="ECO:0007669"/>
    <property type="project" value="TreeGrafter"/>
</dbReference>
<evidence type="ECO:0000256" key="2">
    <source>
        <dbReference type="ARBA" id="ARBA00022598"/>
    </source>
</evidence>
<organism evidence="6 7">
    <name type="scientific">Candidatus Uhrbacteria bacterium RIFOXYC2_FULL_47_19</name>
    <dbReference type="NCBI Taxonomy" id="1802424"/>
    <lineage>
        <taxon>Bacteria</taxon>
        <taxon>Candidatus Uhriibacteriota</taxon>
    </lineage>
</organism>
<reference evidence="6 7" key="1">
    <citation type="journal article" date="2016" name="Nat. Commun.">
        <title>Thousands of microbial genomes shed light on interconnected biogeochemical processes in an aquifer system.</title>
        <authorList>
            <person name="Anantharaman K."/>
            <person name="Brown C.T."/>
            <person name="Hug L.A."/>
            <person name="Sharon I."/>
            <person name="Castelle C.J."/>
            <person name="Probst A.J."/>
            <person name="Thomas B.C."/>
            <person name="Singh A."/>
            <person name="Wilkins M.J."/>
            <person name="Karaoz U."/>
            <person name="Brodie E.L."/>
            <person name="Williams K.H."/>
            <person name="Hubbard S.S."/>
            <person name="Banfield J.F."/>
        </authorList>
    </citation>
    <scope>NUCLEOTIDE SEQUENCE [LARGE SCALE GENOMIC DNA]</scope>
</reference>
<dbReference type="PANTHER" id="PTHR23132">
    <property type="entry name" value="D-ALANINE--D-ALANINE LIGASE"/>
    <property type="match status" value="1"/>
</dbReference>
<dbReference type="GO" id="GO:0046872">
    <property type="term" value="F:metal ion binding"/>
    <property type="evidence" value="ECO:0007669"/>
    <property type="project" value="InterPro"/>
</dbReference>
<proteinExistence type="inferred from homology"/>
<keyword evidence="4" id="KW-0547">Nucleotide-binding</keyword>
<dbReference type="InterPro" id="IPR016185">
    <property type="entry name" value="PreATP-grasp_dom_sf"/>
</dbReference>
<dbReference type="AlphaFoldDB" id="A0A1F7WC24"/>
<dbReference type="PROSITE" id="PS50975">
    <property type="entry name" value="ATP_GRASP"/>
    <property type="match status" value="1"/>
</dbReference>
<evidence type="ECO:0000313" key="7">
    <source>
        <dbReference type="Proteomes" id="UP000176988"/>
    </source>
</evidence>